<dbReference type="GO" id="GO:0070475">
    <property type="term" value="P:rRNA base methylation"/>
    <property type="evidence" value="ECO:0007669"/>
    <property type="project" value="TreeGrafter"/>
</dbReference>
<comment type="function">
    <text evidence="10 12">Specifically methylates the N3 position of the uracil ring of uridine 1498 (m3U1498) in 16S rRNA. Acts on the fully assembled 30S ribosomal subunit.</text>
</comment>
<evidence type="ECO:0000256" key="2">
    <source>
        <dbReference type="ARBA" id="ARBA00005528"/>
    </source>
</evidence>
<dbReference type="NCBIfam" id="TIGR00046">
    <property type="entry name" value="RsmE family RNA methyltransferase"/>
    <property type="match status" value="1"/>
</dbReference>
<keyword evidence="5 12" id="KW-0963">Cytoplasm</keyword>
<dbReference type="PANTHER" id="PTHR30027">
    <property type="entry name" value="RIBOSOMAL RNA SMALL SUBUNIT METHYLTRANSFERASE E"/>
    <property type="match status" value="1"/>
</dbReference>
<dbReference type="AlphaFoldDB" id="A0A9W6IPU0"/>
<dbReference type="Pfam" id="PF04452">
    <property type="entry name" value="Methyltrans_RNA"/>
    <property type="match status" value="1"/>
</dbReference>
<keyword evidence="16" id="KW-1185">Reference proteome</keyword>
<dbReference type="Gene3D" id="2.40.240.20">
    <property type="entry name" value="Hypothetical PUA domain-like, domain 1"/>
    <property type="match status" value="1"/>
</dbReference>
<evidence type="ECO:0000256" key="11">
    <source>
        <dbReference type="ARBA" id="ARBA00047944"/>
    </source>
</evidence>
<reference evidence="15" key="2">
    <citation type="submission" date="2023-01" db="EMBL/GenBank/DDBJ databases">
        <authorList>
            <person name="Sun Q."/>
            <person name="Evtushenko L."/>
        </authorList>
    </citation>
    <scope>NUCLEOTIDE SEQUENCE</scope>
    <source>
        <strain evidence="15">VKM B-1513</strain>
    </source>
</reference>
<evidence type="ECO:0000313" key="16">
    <source>
        <dbReference type="Proteomes" id="UP001143486"/>
    </source>
</evidence>
<evidence type="ECO:0000256" key="3">
    <source>
        <dbReference type="ARBA" id="ARBA00012328"/>
    </source>
</evidence>
<keyword evidence="6 12" id="KW-0698">rRNA processing</keyword>
<dbReference type="EC" id="2.1.1.193" evidence="3 12"/>
<comment type="catalytic activity">
    <reaction evidence="11 12">
        <text>uridine(1498) in 16S rRNA + S-adenosyl-L-methionine = N(3)-methyluridine(1498) in 16S rRNA + S-adenosyl-L-homocysteine + H(+)</text>
        <dbReference type="Rhea" id="RHEA:42920"/>
        <dbReference type="Rhea" id="RHEA-COMP:10283"/>
        <dbReference type="Rhea" id="RHEA-COMP:10284"/>
        <dbReference type="ChEBI" id="CHEBI:15378"/>
        <dbReference type="ChEBI" id="CHEBI:57856"/>
        <dbReference type="ChEBI" id="CHEBI:59789"/>
        <dbReference type="ChEBI" id="CHEBI:65315"/>
        <dbReference type="ChEBI" id="CHEBI:74502"/>
        <dbReference type="EC" id="2.1.1.193"/>
    </reaction>
</comment>
<dbReference type="NCBIfam" id="NF008696">
    <property type="entry name" value="PRK11713.3-5"/>
    <property type="match status" value="1"/>
</dbReference>
<feature type="domain" description="Ribosomal RNA small subunit methyltransferase E PUA-like" evidence="14">
    <location>
        <begin position="21"/>
        <end position="67"/>
    </location>
</feature>
<dbReference type="GO" id="GO:0005737">
    <property type="term" value="C:cytoplasm"/>
    <property type="evidence" value="ECO:0007669"/>
    <property type="project" value="UniProtKB-SubCell"/>
</dbReference>
<dbReference type="Pfam" id="PF20260">
    <property type="entry name" value="PUA_4"/>
    <property type="match status" value="1"/>
</dbReference>
<dbReference type="InterPro" id="IPR029028">
    <property type="entry name" value="Alpha/beta_knot_MTases"/>
</dbReference>
<organism evidence="15 16">
    <name type="scientific">Maricaulis virginensis</name>
    <dbReference type="NCBI Taxonomy" id="144022"/>
    <lineage>
        <taxon>Bacteria</taxon>
        <taxon>Pseudomonadati</taxon>
        <taxon>Pseudomonadota</taxon>
        <taxon>Alphaproteobacteria</taxon>
        <taxon>Maricaulales</taxon>
        <taxon>Maricaulaceae</taxon>
        <taxon>Maricaulis</taxon>
    </lineage>
</organism>
<keyword evidence="7 12" id="KW-0489">Methyltransferase</keyword>
<evidence type="ECO:0000256" key="8">
    <source>
        <dbReference type="ARBA" id="ARBA00022679"/>
    </source>
</evidence>
<dbReference type="Gene3D" id="3.40.1280.10">
    <property type="match status" value="1"/>
</dbReference>
<keyword evidence="9 12" id="KW-0949">S-adenosyl-L-methionine</keyword>
<dbReference type="PANTHER" id="PTHR30027:SF3">
    <property type="entry name" value="16S RRNA (URACIL(1498)-N(3))-METHYLTRANSFERASE"/>
    <property type="match status" value="1"/>
</dbReference>
<evidence type="ECO:0000256" key="7">
    <source>
        <dbReference type="ARBA" id="ARBA00022603"/>
    </source>
</evidence>
<dbReference type="EMBL" id="BSFE01000007">
    <property type="protein sequence ID" value="GLK52995.1"/>
    <property type="molecule type" value="Genomic_DNA"/>
</dbReference>
<gene>
    <name evidence="15" type="ORF">GCM10017621_25030</name>
</gene>
<comment type="similarity">
    <text evidence="2 12">Belongs to the RNA methyltransferase RsmE family.</text>
</comment>
<dbReference type="InterPro" id="IPR006700">
    <property type="entry name" value="RsmE"/>
</dbReference>
<dbReference type="InterPro" id="IPR029026">
    <property type="entry name" value="tRNA_m1G_MTases_N"/>
</dbReference>
<evidence type="ECO:0000256" key="12">
    <source>
        <dbReference type="PIRNR" id="PIRNR015601"/>
    </source>
</evidence>
<accession>A0A9W6IPU0</accession>
<evidence type="ECO:0000259" key="14">
    <source>
        <dbReference type="Pfam" id="PF20260"/>
    </source>
</evidence>
<feature type="domain" description="Ribosomal RNA small subunit methyltransferase E methyltransferase" evidence="13">
    <location>
        <begin position="79"/>
        <end position="246"/>
    </location>
</feature>
<evidence type="ECO:0000256" key="6">
    <source>
        <dbReference type="ARBA" id="ARBA00022552"/>
    </source>
</evidence>
<comment type="caution">
    <text evidence="15">The sequence shown here is derived from an EMBL/GenBank/DDBJ whole genome shotgun (WGS) entry which is preliminary data.</text>
</comment>
<dbReference type="SUPFAM" id="SSF75217">
    <property type="entry name" value="alpha/beta knot"/>
    <property type="match status" value="1"/>
</dbReference>
<evidence type="ECO:0000256" key="4">
    <source>
        <dbReference type="ARBA" id="ARBA00013673"/>
    </source>
</evidence>
<comment type="subcellular location">
    <subcellularLocation>
        <location evidence="1 12">Cytoplasm</location>
    </subcellularLocation>
</comment>
<dbReference type="RefSeq" id="WP_271187354.1">
    <property type="nucleotide sequence ID" value="NZ_BSFE01000007.1"/>
</dbReference>
<dbReference type="SUPFAM" id="SSF88697">
    <property type="entry name" value="PUA domain-like"/>
    <property type="match status" value="1"/>
</dbReference>
<evidence type="ECO:0000313" key="15">
    <source>
        <dbReference type="EMBL" id="GLK52995.1"/>
    </source>
</evidence>
<dbReference type="InterPro" id="IPR046887">
    <property type="entry name" value="RsmE_PUA-like"/>
</dbReference>
<dbReference type="GO" id="GO:0070042">
    <property type="term" value="F:rRNA (uridine-N3-)-methyltransferase activity"/>
    <property type="evidence" value="ECO:0007669"/>
    <property type="project" value="TreeGrafter"/>
</dbReference>
<evidence type="ECO:0000259" key="13">
    <source>
        <dbReference type="Pfam" id="PF04452"/>
    </source>
</evidence>
<sequence length="254" mass="28052">MSTDPRLFIGQDLAAGQAVALPKEDTHYLVNVMRRAAGDTVRLFNGRDGEWRAQIVETGRKAAILEPLEQTRPQAGVPDLWLLFAPVKRQKTDLMVEKATELGVARLCPVSTARTQSERVRIDRFRTITKEAAEQTERLDLPEIDELERLDRVLDGWDPARRLIYCDEAGDEAGEPWGGARGRGQPMAAALAGLEAGPAAILIGPEGGFSDAERTRLRDHDFVTPVTLGPRILRAETAAMAALVLWQSVHGDWR</sequence>
<protein>
    <recommendedName>
        <fullName evidence="4 12">Ribosomal RNA small subunit methyltransferase E</fullName>
        <ecNumber evidence="3 12">2.1.1.193</ecNumber>
    </recommendedName>
</protein>
<reference evidence="15" key="1">
    <citation type="journal article" date="2014" name="Int. J. Syst. Evol. Microbiol.">
        <title>Complete genome sequence of Corynebacterium casei LMG S-19264T (=DSM 44701T), isolated from a smear-ripened cheese.</title>
        <authorList>
            <consortium name="US DOE Joint Genome Institute (JGI-PGF)"/>
            <person name="Walter F."/>
            <person name="Albersmeier A."/>
            <person name="Kalinowski J."/>
            <person name="Ruckert C."/>
        </authorList>
    </citation>
    <scope>NUCLEOTIDE SEQUENCE</scope>
    <source>
        <strain evidence="15">VKM B-1513</strain>
    </source>
</reference>
<dbReference type="Proteomes" id="UP001143486">
    <property type="component" value="Unassembled WGS sequence"/>
</dbReference>
<dbReference type="InterPro" id="IPR015947">
    <property type="entry name" value="PUA-like_sf"/>
</dbReference>
<dbReference type="InterPro" id="IPR046886">
    <property type="entry name" value="RsmE_MTase_dom"/>
</dbReference>
<proteinExistence type="inferred from homology"/>
<dbReference type="CDD" id="cd18084">
    <property type="entry name" value="RsmE-like"/>
    <property type="match status" value="1"/>
</dbReference>
<dbReference type="PIRSF" id="PIRSF015601">
    <property type="entry name" value="MTase_slr0722"/>
    <property type="match status" value="1"/>
</dbReference>
<keyword evidence="8 12" id="KW-0808">Transferase</keyword>
<evidence type="ECO:0000256" key="5">
    <source>
        <dbReference type="ARBA" id="ARBA00022490"/>
    </source>
</evidence>
<evidence type="ECO:0000256" key="9">
    <source>
        <dbReference type="ARBA" id="ARBA00022691"/>
    </source>
</evidence>
<evidence type="ECO:0000256" key="1">
    <source>
        <dbReference type="ARBA" id="ARBA00004496"/>
    </source>
</evidence>
<name>A0A9W6IPU0_9PROT</name>
<evidence type="ECO:0000256" key="10">
    <source>
        <dbReference type="ARBA" id="ARBA00025699"/>
    </source>
</evidence>